<dbReference type="SUPFAM" id="SSF53474">
    <property type="entry name" value="alpha/beta-Hydrolases"/>
    <property type="match status" value="1"/>
</dbReference>
<organism evidence="5 6">
    <name type="scientific">Hyaloscypha variabilis (strain UAMH 11265 / GT02V1 / F)</name>
    <name type="common">Meliniomyces variabilis</name>
    <dbReference type="NCBI Taxonomy" id="1149755"/>
    <lineage>
        <taxon>Eukaryota</taxon>
        <taxon>Fungi</taxon>
        <taxon>Dikarya</taxon>
        <taxon>Ascomycota</taxon>
        <taxon>Pezizomycotina</taxon>
        <taxon>Leotiomycetes</taxon>
        <taxon>Helotiales</taxon>
        <taxon>Hyaloscyphaceae</taxon>
        <taxon>Hyaloscypha</taxon>
        <taxon>Hyaloscypha variabilis</taxon>
    </lineage>
</organism>
<feature type="chain" id="PRO_5014445915" evidence="3">
    <location>
        <begin position="21"/>
        <end position="544"/>
    </location>
</feature>
<dbReference type="InterPro" id="IPR050654">
    <property type="entry name" value="AChE-related_enzymes"/>
</dbReference>
<dbReference type="Pfam" id="PF00135">
    <property type="entry name" value="COesterase"/>
    <property type="match status" value="1"/>
</dbReference>
<dbReference type="STRING" id="1149755.A0A2J6RGZ0"/>
<proteinExistence type="inferred from homology"/>
<dbReference type="OrthoDB" id="408631at2759"/>
<dbReference type="Gene3D" id="3.40.50.1820">
    <property type="entry name" value="alpha/beta hydrolase"/>
    <property type="match status" value="1"/>
</dbReference>
<evidence type="ECO:0000313" key="5">
    <source>
        <dbReference type="EMBL" id="PMD37791.1"/>
    </source>
</evidence>
<evidence type="ECO:0000256" key="2">
    <source>
        <dbReference type="ARBA" id="ARBA00022801"/>
    </source>
</evidence>
<feature type="domain" description="Carboxylesterase type B" evidence="4">
    <location>
        <begin position="20"/>
        <end position="358"/>
    </location>
</feature>
<dbReference type="AlphaFoldDB" id="A0A2J6RGZ0"/>
<comment type="similarity">
    <text evidence="1">Belongs to the type-B carboxylesterase/lipase family.</text>
</comment>
<dbReference type="InterPro" id="IPR019819">
    <property type="entry name" value="Carboxylesterase_B_CS"/>
</dbReference>
<gene>
    <name evidence="5" type="ORF">L207DRAFT_81157</name>
</gene>
<dbReference type="PANTHER" id="PTHR43918:SF4">
    <property type="entry name" value="CARBOXYLIC ESTER HYDROLASE"/>
    <property type="match status" value="1"/>
</dbReference>
<keyword evidence="6" id="KW-1185">Reference proteome</keyword>
<protein>
    <submittedName>
        <fullName evidence="5">Alpha/beta-hydrolase</fullName>
    </submittedName>
</protein>
<feature type="signal peptide" evidence="3">
    <location>
        <begin position="1"/>
        <end position="20"/>
    </location>
</feature>
<accession>A0A2J6RGZ0</accession>
<evidence type="ECO:0000256" key="1">
    <source>
        <dbReference type="ARBA" id="ARBA00005964"/>
    </source>
</evidence>
<evidence type="ECO:0000313" key="6">
    <source>
        <dbReference type="Proteomes" id="UP000235786"/>
    </source>
</evidence>
<dbReference type="EMBL" id="KZ613949">
    <property type="protein sequence ID" value="PMD37791.1"/>
    <property type="molecule type" value="Genomic_DNA"/>
</dbReference>
<keyword evidence="2 5" id="KW-0378">Hydrolase</keyword>
<keyword evidence="3" id="KW-0732">Signal</keyword>
<reference evidence="5 6" key="1">
    <citation type="submission" date="2016-04" db="EMBL/GenBank/DDBJ databases">
        <title>A degradative enzymes factory behind the ericoid mycorrhizal symbiosis.</title>
        <authorList>
            <consortium name="DOE Joint Genome Institute"/>
            <person name="Martino E."/>
            <person name="Morin E."/>
            <person name="Grelet G."/>
            <person name="Kuo A."/>
            <person name="Kohler A."/>
            <person name="Daghino S."/>
            <person name="Barry K."/>
            <person name="Choi C."/>
            <person name="Cichocki N."/>
            <person name="Clum A."/>
            <person name="Copeland A."/>
            <person name="Hainaut M."/>
            <person name="Haridas S."/>
            <person name="Labutti K."/>
            <person name="Lindquist E."/>
            <person name="Lipzen A."/>
            <person name="Khouja H.-R."/>
            <person name="Murat C."/>
            <person name="Ohm R."/>
            <person name="Olson A."/>
            <person name="Spatafora J."/>
            <person name="Veneault-Fourrey C."/>
            <person name="Henrissat B."/>
            <person name="Grigoriev I."/>
            <person name="Martin F."/>
            <person name="Perotto S."/>
        </authorList>
    </citation>
    <scope>NUCLEOTIDE SEQUENCE [LARGE SCALE GENOMIC DNA]</scope>
    <source>
        <strain evidence="5 6">F</strain>
    </source>
</reference>
<dbReference type="InterPro" id="IPR029058">
    <property type="entry name" value="AB_hydrolase_fold"/>
</dbReference>
<dbReference type="Proteomes" id="UP000235786">
    <property type="component" value="Unassembled WGS sequence"/>
</dbReference>
<dbReference type="InterPro" id="IPR002018">
    <property type="entry name" value="CarbesteraseB"/>
</dbReference>
<dbReference type="PANTHER" id="PTHR43918">
    <property type="entry name" value="ACETYLCHOLINESTERASE"/>
    <property type="match status" value="1"/>
</dbReference>
<evidence type="ECO:0000259" key="4">
    <source>
        <dbReference type="Pfam" id="PF00135"/>
    </source>
</evidence>
<evidence type="ECO:0000256" key="3">
    <source>
        <dbReference type="SAM" id="SignalP"/>
    </source>
</evidence>
<sequence length="544" mass="56530">MKLIPIVILSVQALSGTVRAQIQTTSGIVSGHEASNATGVTEYLGIPFAQPPVGSLRFQPPVALSSPSSIVNGSDFGFACMSSYALKPPQGNVKGANLTAAGLAIILPDEEVGDTFSEDCLTLNVWVPSGGEAKKAVMVYLYGGTFLTGASSESLFNGQNIAGQEDVIVVTINYRTTIFGFPGNPALTNLNVGLLDQRLGFEWIHDNIEAFGGDPSRIVGFGQSAGSASLDFYSFSYPTDPVLSGIILESGTVQLIAPLPNNTAAWFGTAALVGCGNSSDSTAVASCMQTKDALTLIKAASAATWAPIVDNITIFSDYPARSLAGNFSHIPILIGNNDDESTLFAVQAELQNQTASASAIATGNLQSFTCPSGSRANASVAANLATWRYRYFGEFPNTELTSYPDSGAWHGSEVPVIFDTLPQPGNGIPASAEAEVAIGKYIRGAWAAFAKNSTGGLLTYEDGWPAYQPGGETLIRLGYNNLTGTNTVSSGTYDVGCKVTFPLNGANPTTSPSPSPTSTPKSSVASGLVVNAWGLVALAFLVLL</sequence>
<name>A0A2J6RGZ0_HYAVF</name>
<dbReference type="GO" id="GO:0052689">
    <property type="term" value="F:carboxylic ester hydrolase activity"/>
    <property type="evidence" value="ECO:0007669"/>
    <property type="project" value="TreeGrafter"/>
</dbReference>
<dbReference type="PROSITE" id="PS00941">
    <property type="entry name" value="CARBOXYLESTERASE_B_2"/>
    <property type="match status" value="1"/>
</dbReference>